<dbReference type="Gene3D" id="1.10.357.10">
    <property type="entry name" value="Tetracycline Repressor, domain 2"/>
    <property type="match status" value="1"/>
</dbReference>
<dbReference type="Pfam" id="PF08511">
    <property type="entry name" value="COQ9"/>
    <property type="match status" value="1"/>
</dbReference>
<gene>
    <name evidence="2" type="ORF">ACFQS8_12890</name>
</gene>
<dbReference type="NCBIfam" id="TIGR02396">
    <property type="entry name" value="diverge_rpsU"/>
    <property type="match status" value="1"/>
</dbReference>
<organism evidence="2 3">
    <name type="scientific">Hirschia litorea</name>
    <dbReference type="NCBI Taxonomy" id="1199156"/>
    <lineage>
        <taxon>Bacteria</taxon>
        <taxon>Pseudomonadati</taxon>
        <taxon>Pseudomonadota</taxon>
        <taxon>Alphaproteobacteria</taxon>
        <taxon>Hyphomonadales</taxon>
        <taxon>Hyphomonadaceae</taxon>
        <taxon>Hirschia</taxon>
    </lineage>
</organism>
<accession>A0ABW2INX3</accession>
<evidence type="ECO:0000313" key="3">
    <source>
        <dbReference type="Proteomes" id="UP001596492"/>
    </source>
</evidence>
<feature type="domain" description="COQ9 C-terminal" evidence="1">
    <location>
        <begin position="131"/>
        <end position="197"/>
    </location>
</feature>
<dbReference type="Proteomes" id="UP001596492">
    <property type="component" value="Unassembled WGS sequence"/>
</dbReference>
<reference evidence="3" key="1">
    <citation type="journal article" date="2019" name="Int. J. Syst. Evol. Microbiol.">
        <title>The Global Catalogue of Microorganisms (GCM) 10K type strain sequencing project: providing services to taxonomists for standard genome sequencing and annotation.</title>
        <authorList>
            <consortium name="The Broad Institute Genomics Platform"/>
            <consortium name="The Broad Institute Genome Sequencing Center for Infectious Disease"/>
            <person name="Wu L."/>
            <person name="Ma J."/>
        </authorList>
    </citation>
    <scope>NUCLEOTIDE SEQUENCE [LARGE SCALE GENOMIC DNA]</scope>
    <source>
        <strain evidence="3">CCUG 51308</strain>
    </source>
</reference>
<proteinExistence type="predicted"/>
<sequence length="228" mass="25380">MNAQKSTESTDIPPSRKILAQLLDGILEDSVFEGWNDETLRNTAKRLNISKGQVLLAAPEGISSLLEAWADNADDHARDILKNTDLTQLKIRQRIALGVRARISYLSDNKEAARRASHALAAPWRAGLGPKIIWNAADTIWSALGDKSTDANWYSKRLVLSGVLTSTISHWLASDDENDDSTWEYLDDRIENVMQFEKAKAQVKNFTDKLPDPLDLLKFVPKSGPLGK</sequence>
<keyword evidence="3" id="KW-1185">Reference proteome</keyword>
<evidence type="ECO:0000259" key="1">
    <source>
        <dbReference type="Pfam" id="PF08511"/>
    </source>
</evidence>
<comment type="caution">
    <text evidence="2">The sequence shown here is derived from an EMBL/GenBank/DDBJ whole genome shotgun (WGS) entry which is preliminary data.</text>
</comment>
<dbReference type="EMBL" id="JBHTBR010000005">
    <property type="protein sequence ID" value="MFC7292520.1"/>
    <property type="molecule type" value="Genomic_DNA"/>
</dbReference>
<name>A0ABW2INX3_9PROT</name>
<dbReference type="RefSeq" id="WP_382168013.1">
    <property type="nucleotide sequence ID" value="NZ_JBHTBR010000005.1"/>
</dbReference>
<dbReference type="InterPro" id="IPR012762">
    <property type="entry name" value="Ubiq_biosynth_COQ9"/>
</dbReference>
<protein>
    <submittedName>
        <fullName evidence="2">COQ9 family protein</fullName>
    </submittedName>
</protein>
<dbReference type="InterPro" id="IPR013718">
    <property type="entry name" value="COQ9_C"/>
</dbReference>
<evidence type="ECO:0000313" key="2">
    <source>
        <dbReference type="EMBL" id="MFC7292520.1"/>
    </source>
</evidence>